<evidence type="ECO:0000313" key="2">
    <source>
        <dbReference type="EMBL" id="OIQ86238.1"/>
    </source>
</evidence>
<evidence type="ECO:0000256" key="1">
    <source>
        <dbReference type="SAM" id="MobiDB-lite"/>
    </source>
</evidence>
<sequence>MAKRCGVQEWHMSLMAMARREAASKDGLRSPGRQPKVRSINPVDEALGGAAARARTGLIIPRDVDPISWVVGYLKAAC</sequence>
<dbReference type="AlphaFoldDB" id="A0A1J5QRK2"/>
<proteinExistence type="predicted"/>
<dbReference type="EMBL" id="MLJW01000492">
    <property type="protein sequence ID" value="OIQ86238.1"/>
    <property type="molecule type" value="Genomic_DNA"/>
</dbReference>
<gene>
    <name evidence="2" type="ORF">GALL_319160</name>
</gene>
<organism evidence="2">
    <name type="scientific">mine drainage metagenome</name>
    <dbReference type="NCBI Taxonomy" id="410659"/>
    <lineage>
        <taxon>unclassified sequences</taxon>
        <taxon>metagenomes</taxon>
        <taxon>ecological metagenomes</taxon>
    </lineage>
</organism>
<protein>
    <submittedName>
        <fullName evidence="2">Uncharacterized protein</fullName>
    </submittedName>
</protein>
<reference evidence="2" key="1">
    <citation type="submission" date="2016-10" db="EMBL/GenBank/DDBJ databases">
        <title>Sequence of Gallionella enrichment culture.</title>
        <authorList>
            <person name="Poehlein A."/>
            <person name="Muehling M."/>
            <person name="Daniel R."/>
        </authorList>
    </citation>
    <scope>NUCLEOTIDE SEQUENCE</scope>
</reference>
<name>A0A1J5QRK2_9ZZZZ</name>
<accession>A0A1J5QRK2</accession>
<feature type="region of interest" description="Disordered" evidence="1">
    <location>
        <begin position="21"/>
        <end position="42"/>
    </location>
</feature>
<comment type="caution">
    <text evidence="2">The sequence shown here is derived from an EMBL/GenBank/DDBJ whole genome shotgun (WGS) entry which is preliminary data.</text>
</comment>